<dbReference type="GO" id="GO:0003677">
    <property type="term" value="F:DNA binding"/>
    <property type="evidence" value="ECO:0007669"/>
    <property type="project" value="UniProtKB-KW"/>
</dbReference>
<evidence type="ECO:0000256" key="8">
    <source>
        <dbReference type="ARBA" id="ARBA00023163"/>
    </source>
</evidence>
<protein>
    <submittedName>
        <fullName evidence="13">Fez family zinc finger protein 2-like</fullName>
    </submittedName>
</protein>
<dbReference type="Proteomes" id="UP000694867">
    <property type="component" value="Unplaced"/>
</dbReference>
<evidence type="ECO:0000256" key="5">
    <source>
        <dbReference type="ARBA" id="ARBA00022833"/>
    </source>
</evidence>
<dbReference type="InterPro" id="IPR036236">
    <property type="entry name" value="Znf_C2H2_sf"/>
</dbReference>
<evidence type="ECO:0000313" key="13">
    <source>
        <dbReference type="RefSeq" id="XP_018496183.1"/>
    </source>
</evidence>
<dbReference type="GO" id="GO:0005634">
    <property type="term" value="C:nucleus"/>
    <property type="evidence" value="ECO:0007669"/>
    <property type="project" value="UniProtKB-SubCell"/>
</dbReference>
<keyword evidence="7" id="KW-0238">DNA-binding</keyword>
<dbReference type="PANTHER" id="PTHR24394">
    <property type="entry name" value="ZINC FINGER PROTEIN"/>
    <property type="match status" value="1"/>
</dbReference>
<evidence type="ECO:0000256" key="7">
    <source>
        <dbReference type="ARBA" id="ARBA00023125"/>
    </source>
</evidence>
<dbReference type="Pfam" id="PF12171">
    <property type="entry name" value="zf-C2H2_jaz"/>
    <property type="match status" value="1"/>
</dbReference>
<dbReference type="PROSITE" id="PS00028">
    <property type="entry name" value="ZINC_FINGER_C2H2_1"/>
    <property type="match status" value="2"/>
</dbReference>
<evidence type="ECO:0000256" key="10">
    <source>
        <dbReference type="PROSITE-ProRule" id="PRU00042"/>
    </source>
</evidence>
<dbReference type="GO" id="GO:0008270">
    <property type="term" value="F:zinc ion binding"/>
    <property type="evidence" value="ECO:0007669"/>
    <property type="project" value="UniProtKB-KW"/>
</dbReference>
<keyword evidence="3" id="KW-0677">Repeat</keyword>
<evidence type="ECO:0000259" key="11">
    <source>
        <dbReference type="PROSITE" id="PS50157"/>
    </source>
</evidence>
<evidence type="ECO:0000256" key="6">
    <source>
        <dbReference type="ARBA" id="ARBA00023015"/>
    </source>
</evidence>
<evidence type="ECO:0000313" key="12">
    <source>
        <dbReference type="Proteomes" id="UP000694867"/>
    </source>
</evidence>
<dbReference type="SUPFAM" id="SSF57667">
    <property type="entry name" value="beta-beta-alpha zinc fingers"/>
    <property type="match status" value="1"/>
</dbReference>
<proteinExistence type="predicted"/>
<dbReference type="FunFam" id="3.30.160.60:FF:001498">
    <property type="entry name" value="Zinc finger protein 404"/>
    <property type="match status" value="1"/>
</dbReference>
<dbReference type="InterPro" id="IPR013087">
    <property type="entry name" value="Znf_C2H2_type"/>
</dbReference>
<evidence type="ECO:0000256" key="2">
    <source>
        <dbReference type="ARBA" id="ARBA00022723"/>
    </source>
</evidence>
<feature type="domain" description="C2H2-type" evidence="11">
    <location>
        <begin position="100"/>
        <end position="127"/>
    </location>
</feature>
<organism evidence="12 13">
    <name type="scientific">Galendromus occidentalis</name>
    <name type="common">western predatory mite</name>
    <dbReference type="NCBI Taxonomy" id="34638"/>
    <lineage>
        <taxon>Eukaryota</taxon>
        <taxon>Metazoa</taxon>
        <taxon>Ecdysozoa</taxon>
        <taxon>Arthropoda</taxon>
        <taxon>Chelicerata</taxon>
        <taxon>Arachnida</taxon>
        <taxon>Acari</taxon>
        <taxon>Parasitiformes</taxon>
        <taxon>Mesostigmata</taxon>
        <taxon>Gamasina</taxon>
        <taxon>Phytoseioidea</taxon>
        <taxon>Phytoseiidae</taxon>
        <taxon>Typhlodrominae</taxon>
        <taxon>Galendromus</taxon>
    </lineage>
</organism>
<dbReference type="GO" id="GO:0000981">
    <property type="term" value="F:DNA-binding transcription factor activity, RNA polymerase II-specific"/>
    <property type="evidence" value="ECO:0007669"/>
    <property type="project" value="TreeGrafter"/>
</dbReference>
<evidence type="ECO:0000256" key="1">
    <source>
        <dbReference type="ARBA" id="ARBA00004123"/>
    </source>
</evidence>
<comment type="subcellular location">
    <subcellularLocation>
        <location evidence="1">Nucleus</location>
    </subcellularLocation>
</comment>
<dbReference type="RefSeq" id="XP_018496183.1">
    <property type="nucleotide sequence ID" value="XM_018640667.1"/>
</dbReference>
<dbReference type="SMART" id="SM00355">
    <property type="entry name" value="ZnF_C2H2"/>
    <property type="match status" value="2"/>
</dbReference>
<dbReference type="Gene3D" id="3.30.160.60">
    <property type="entry name" value="Classic Zinc Finger"/>
    <property type="match status" value="2"/>
</dbReference>
<keyword evidence="8" id="KW-0804">Transcription</keyword>
<evidence type="ECO:0000256" key="4">
    <source>
        <dbReference type="ARBA" id="ARBA00022771"/>
    </source>
</evidence>
<keyword evidence="4 10" id="KW-0863">Zinc-finger</keyword>
<evidence type="ECO:0000256" key="9">
    <source>
        <dbReference type="ARBA" id="ARBA00023242"/>
    </source>
</evidence>
<name>A0AAJ7PAE6_9ACAR</name>
<feature type="domain" description="C2H2-type" evidence="11">
    <location>
        <begin position="128"/>
        <end position="157"/>
    </location>
</feature>
<dbReference type="AlphaFoldDB" id="A0AAJ7PAE6"/>
<dbReference type="InterPro" id="IPR022755">
    <property type="entry name" value="Znf_C2H2_jaz"/>
</dbReference>
<evidence type="ECO:0000256" key="3">
    <source>
        <dbReference type="ARBA" id="ARBA00022737"/>
    </source>
</evidence>
<dbReference type="Pfam" id="PF00096">
    <property type="entry name" value="zf-C2H2"/>
    <property type="match status" value="1"/>
</dbReference>
<sequence>MMKMMKKKKPEEKERPGKISLVILATFRSVGVTVTLLSCARRSTLAAAAADPCHESTDGPTDEFKFDPREAMDILMDSAVTDMRLGVVPCGKVRPAGRNLECNVCQKNFSRAATLKDHVRLHTGEKPFVCKQCGKGFASSNALKYHKRSEAHQNHVQLRDFSAN</sequence>
<keyword evidence="12" id="KW-1185">Reference proteome</keyword>
<dbReference type="FunFam" id="3.30.160.60:FF:001004">
    <property type="entry name" value="Zinc finger protein 426"/>
    <property type="match status" value="1"/>
</dbReference>
<keyword evidence="5" id="KW-0862">Zinc</keyword>
<keyword evidence="9" id="KW-0539">Nucleus</keyword>
<accession>A0AAJ7PAE6</accession>
<reference evidence="13" key="1">
    <citation type="submission" date="2025-08" db="UniProtKB">
        <authorList>
            <consortium name="RefSeq"/>
        </authorList>
    </citation>
    <scope>IDENTIFICATION</scope>
</reference>
<keyword evidence="2" id="KW-0479">Metal-binding</keyword>
<dbReference type="KEGG" id="goe:108864626"/>
<dbReference type="GeneID" id="108864626"/>
<dbReference type="PROSITE" id="PS50157">
    <property type="entry name" value="ZINC_FINGER_C2H2_2"/>
    <property type="match status" value="2"/>
</dbReference>
<keyword evidence="6" id="KW-0805">Transcription regulation</keyword>
<gene>
    <name evidence="13" type="primary">LOC108864626</name>
</gene>
<dbReference type="PANTHER" id="PTHR24394:SF48">
    <property type="entry name" value="ZINC FINGER PROTEIN 771"/>
    <property type="match status" value="1"/>
</dbReference>